<comment type="subcellular location">
    <subcellularLocation>
        <location evidence="1">Cell inner membrane</location>
        <topology evidence="1">Multi-pass membrane protein</topology>
    </subcellularLocation>
</comment>
<comment type="pathway">
    <text evidence="2">Glycan metabolism; osmoregulated periplasmic glucan (OPG) biosynthesis.</text>
</comment>
<dbReference type="InterPro" id="IPR050321">
    <property type="entry name" value="Glycosyltr_2/OpgH_subfam"/>
</dbReference>
<evidence type="ECO:0000256" key="8">
    <source>
        <dbReference type="ARBA" id="ARBA00022679"/>
    </source>
</evidence>
<protein>
    <recommendedName>
        <fullName evidence="4">Glucans biosynthesis glucosyltransferase H</fullName>
    </recommendedName>
</protein>
<evidence type="ECO:0000256" key="3">
    <source>
        <dbReference type="ARBA" id="ARBA00009337"/>
    </source>
</evidence>
<keyword evidence="6" id="KW-0997">Cell inner membrane</keyword>
<gene>
    <name evidence="14" type="primary">opgH_2</name>
    <name evidence="14" type="ORF">Rmf_24450</name>
</gene>
<feature type="transmembrane region" description="Helical" evidence="12">
    <location>
        <begin position="390"/>
        <end position="415"/>
    </location>
</feature>
<dbReference type="EMBL" id="AP025637">
    <property type="protein sequence ID" value="BDG72516.1"/>
    <property type="molecule type" value="Genomic_DNA"/>
</dbReference>
<feature type="transmembrane region" description="Helical" evidence="12">
    <location>
        <begin position="443"/>
        <end position="469"/>
    </location>
</feature>
<feature type="transmembrane region" description="Helical" evidence="12">
    <location>
        <begin position="46"/>
        <end position="64"/>
    </location>
</feature>
<keyword evidence="7" id="KW-0328">Glycosyltransferase</keyword>
<evidence type="ECO:0000256" key="7">
    <source>
        <dbReference type="ARBA" id="ARBA00022676"/>
    </source>
</evidence>
<evidence type="ECO:0000313" key="14">
    <source>
        <dbReference type="EMBL" id="BDG72516.1"/>
    </source>
</evidence>
<feature type="transmembrane region" description="Helical" evidence="12">
    <location>
        <begin position="536"/>
        <end position="554"/>
    </location>
</feature>
<evidence type="ECO:0000256" key="4">
    <source>
        <dbReference type="ARBA" id="ARBA00020585"/>
    </source>
</evidence>
<organism evidence="14 15">
    <name type="scientific">Roseomonas fluvialis</name>
    <dbReference type="NCBI Taxonomy" id="1750527"/>
    <lineage>
        <taxon>Bacteria</taxon>
        <taxon>Pseudomonadati</taxon>
        <taxon>Pseudomonadota</taxon>
        <taxon>Alphaproteobacteria</taxon>
        <taxon>Acetobacterales</taxon>
        <taxon>Roseomonadaceae</taxon>
        <taxon>Roseomonas</taxon>
    </lineage>
</organism>
<sequence length="589" mass="62740">MDGLTRTAALLPAEARLEMPVRPLDALPDLTQPAPASPRGTRRRRAFVLAMTVILTLFATAEMWEVLGLARWTITGVVMTSLFAVLLVPIALSFATAVLGFVELLRGPAPQAMAPAVPGSRTALLAPIRNENIEDVAAALAAMRADLHADGADDAFDIFVLSDSRDPAIAAAEVDAVLRLRAAPGCRVFYRQRSDNAGRKAGNIAEWVRRFGGAYEAFLILDADSLMRADTLRRLVAAMHAMPQAGLLQTVPVLRGGTTVFARLQQFASRVYGPILAAGAAAWHGADGNYWGHNALIRTRAFAQTCGLPALRGPKPFGGDIMSHDFVEAALLRRAGWGVQMLPHLGGSFEGGPPTLPDLDARDRRWCQGNLQHAAVIGAPALHPLSRVHLAIGIGSYLSAALWLVFLVLGIATALQARFLTPAYFPDTHVLFPQWPVVDAQRALWVFAGTILLLLTPKLLGILSVALIAGRPRSLRGWGRLVGGAGVEIIVSALISPATMVRQAGHVVSVLLGRDSGWKSQARGDVLLPFDEAWRFARAGVVLGLLMLGAALAVDPGLAAWMSPVLAGLLLSPLLIWATARPVFSPAGR</sequence>
<dbReference type="InterPro" id="IPR001173">
    <property type="entry name" value="Glyco_trans_2-like"/>
</dbReference>
<keyword evidence="15" id="KW-1185">Reference proteome</keyword>
<evidence type="ECO:0000256" key="10">
    <source>
        <dbReference type="ARBA" id="ARBA00022989"/>
    </source>
</evidence>
<keyword evidence="10 12" id="KW-1133">Transmembrane helix</keyword>
<evidence type="ECO:0000313" key="15">
    <source>
        <dbReference type="Proteomes" id="UP000831327"/>
    </source>
</evidence>
<keyword evidence="9 12" id="KW-0812">Transmembrane</keyword>
<dbReference type="NCBIfam" id="NF003958">
    <property type="entry name" value="PRK05454.2-1"/>
    <property type="match status" value="1"/>
</dbReference>
<dbReference type="Pfam" id="PF13632">
    <property type="entry name" value="Glyco_trans_2_3"/>
    <property type="match status" value="1"/>
</dbReference>
<keyword evidence="8" id="KW-0808">Transferase</keyword>
<evidence type="ECO:0000256" key="5">
    <source>
        <dbReference type="ARBA" id="ARBA00022475"/>
    </source>
</evidence>
<dbReference type="RefSeq" id="WP_244459716.1">
    <property type="nucleotide sequence ID" value="NZ_AP025637.1"/>
</dbReference>
<dbReference type="PANTHER" id="PTHR43867">
    <property type="entry name" value="CELLULOSE SYNTHASE CATALYTIC SUBUNIT A [UDP-FORMING]"/>
    <property type="match status" value="1"/>
</dbReference>
<reference evidence="14 15" key="1">
    <citation type="journal article" date="2016" name="Microbes Environ.">
        <title>Phylogenetically diverse aerobic anoxygenic phototrophic bacteria isolated from epilithic biofilms in Tama river, Japan.</title>
        <authorList>
            <person name="Hirose S."/>
            <person name="Matsuura K."/>
            <person name="Haruta S."/>
        </authorList>
    </citation>
    <scope>NUCLEOTIDE SEQUENCE [LARGE SCALE GENOMIC DNA]</scope>
    <source>
        <strain evidence="14 15">S08</strain>
    </source>
</reference>
<evidence type="ECO:0000256" key="1">
    <source>
        <dbReference type="ARBA" id="ARBA00004429"/>
    </source>
</evidence>
<evidence type="ECO:0000256" key="9">
    <source>
        <dbReference type="ARBA" id="ARBA00022692"/>
    </source>
</evidence>
<accession>A0ABM7Y3U6</accession>
<keyword evidence="5" id="KW-1003">Cell membrane</keyword>
<feature type="transmembrane region" description="Helical" evidence="12">
    <location>
        <begin position="561"/>
        <end position="580"/>
    </location>
</feature>
<feature type="transmembrane region" description="Helical" evidence="12">
    <location>
        <begin position="481"/>
        <end position="501"/>
    </location>
</feature>
<comment type="similarity">
    <text evidence="3">Belongs to the glycosyltransferase 2 family. OpgH subfamily.</text>
</comment>
<feature type="transmembrane region" description="Helical" evidence="12">
    <location>
        <begin position="76"/>
        <end position="102"/>
    </location>
</feature>
<name>A0ABM7Y3U6_9PROT</name>
<dbReference type="NCBIfam" id="NF003962">
    <property type="entry name" value="PRK05454.2-5"/>
    <property type="match status" value="1"/>
</dbReference>
<keyword evidence="11 12" id="KW-0472">Membrane</keyword>
<evidence type="ECO:0000256" key="6">
    <source>
        <dbReference type="ARBA" id="ARBA00022519"/>
    </source>
</evidence>
<feature type="domain" description="Glycosyltransferase 2-like" evidence="13">
    <location>
        <begin position="218"/>
        <end position="409"/>
    </location>
</feature>
<evidence type="ECO:0000259" key="13">
    <source>
        <dbReference type="Pfam" id="PF13632"/>
    </source>
</evidence>
<proteinExistence type="inferred from homology"/>
<dbReference type="Proteomes" id="UP000831327">
    <property type="component" value="Chromosome"/>
</dbReference>
<dbReference type="Gene3D" id="3.90.550.10">
    <property type="entry name" value="Spore Coat Polysaccharide Biosynthesis Protein SpsA, Chain A"/>
    <property type="match status" value="1"/>
</dbReference>
<evidence type="ECO:0000256" key="2">
    <source>
        <dbReference type="ARBA" id="ARBA00005001"/>
    </source>
</evidence>
<dbReference type="PANTHER" id="PTHR43867:SF5">
    <property type="entry name" value="GLUCANS BIOSYNTHESIS GLUCOSYLTRANSFERASE H"/>
    <property type="match status" value="1"/>
</dbReference>
<dbReference type="SUPFAM" id="SSF53448">
    <property type="entry name" value="Nucleotide-diphospho-sugar transferases"/>
    <property type="match status" value="1"/>
</dbReference>
<dbReference type="InterPro" id="IPR029044">
    <property type="entry name" value="Nucleotide-diphossugar_trans"/>
</dbReference>
<evidence type="ECO:0000256" key="11">
    <source>
        <dbReference type="ARBA" id="ARBA00023136"/>
    </source>
</evidence>
<evidence type="ECO:0000256" key="12">
    <source>
        <dbReference type="SAM" id="Phobius"/>
    </source>
</evidence>